<evidence type="ECO:0000313" key="2">
    <source>
        <dbReference type="EMBL" id="KAJ6839299.1"/>
    </source>
</evidence>
<reference evidence="2" key="2">
    <citation type="submission" date="2023-04" db="EMBL/GenBank/DDBJ databases">
        <authorList>
            <person name="Bruccoleri R.E."/>
            <person name="Oakeley E.J."/>
            <person name="Faust A.-M."/>
            <person name="Dessus-Babus S."/>
            <person name="Altorfer M."/>
            <person name="Burckhardt D."/>
            <person name="Oertli M."/>
            <person name="Naumann U."/>
            <person name="Petersen F."/>
            <person name="Wong J."/>
        </authorList>
    </citation>
    <scope>NUCLEOTIDE SEQUENCE</scope>
    <source>
        <strain evidence="2">GSM-AAB239-AS_SAM_17_03QT</strain>
        <tissue evidence="2">Leaf</tissue>
    </source>
</reference>
<evidence type="ECO:0000256" key="1">
    <source>
        <dbReference type="SAM" id="SignalP"/>
    </source>
</evidence>
<dbReference type="AlphaFoldDB" id="A0AAX6HE60"/>
<feature type="signal peptide" evidence="1">
    <location>
        <begin position="1"/>
        <end position="18"/>
    </location>
</feature>
<evidence type="ECO:0000313" key="3">
    <source>
        <dbReference type="Proteomes" id="UP001140949"/>
    </source>
</evidence>
<gene>
    <name evidence="2" type="ORF">M6B38_315665</name>
</gene>
<reference evidence="2" key="1">
    <citation type="journal article" date="2023" name="GigaByte">
        <title>Genome assembly of the bearded iris, Iris pallida Lam.</title>
        <authorList>
            <person name="Bruccoleri R.E."/>
            <person name="Oakeley E.J."/>
            <person name="Faust A.M.E."/>
            <person name="Altorfer M."/>
            <person name="Dessus-Babus S."/>
            <person name="Burckhardt D."/>
            <person name="Oertli M."/>
            <person name="Naumann U."/>
            <person name="Petersen F."/>
            <person name="Wong J."/>
        </authorList>
    </citation>
    <scope>NUCLEOTIDE SEQUENCE</scope>
    <source>
        <strain evidence="2">GSM-AAB239-AS_SAM_17_03QT</strain>
    </source>
</reference>
<comment type="caution">
    <text evidence="2">The sequence shown here is derived from an EMBL/GenBank/DDBJ whole genome shotgun (WGS) entry which is preliminary data.</text>
</comment>
<keyword evidence="3" id="KW-1185">Reference proteome</keyword>
<dbReference type="Proteomes" id="UP001140949">
    <property type="component" value="Unassembled WGS sequence"/>
</dbReference>
<dbReference type="EMBL" id="JANAVB010010108">
    <property type="protein sequence ID" value="KAJ6839299.1"/>
    <property type="molecule type" value="Genomic_DNA"/>
</dbReference>
<keyword evidence="1" id="KW-0732">Signal</keyword>
<feature type="chain" id="PRO_5043579096" evidence="1">
    <location>
        <begin position="19"/>
        <end position="48"/>
    </location>
</feature>
<sequence>MTTLWILILAVPAIDFGGDRLMRISFEFDARKRSLKIDHHQDMSCICH</sequence>
<organism evidence="2 3">
    <name type="scientific">Iris pallida</name>
    <name type="common">Sweet iris</name>
    <dbReference type="NCBI Taxonomy" id="29817"/>
    <lineage>
        <taxon>Eukaryota</taxon>
        <taxon>Viridiplantae</taxon>
        <taxon>Streptophyta</taxon>
        <taxon>Embryophyta</taxon>
        <taxon>Tracheophyta</taxon>
        <taxon>Spermatophyta</taxon>
        <taxon>Magnoliopsida</taxon>
        <taxon>Liliopsida</taxon>
        <taxon>Asparagales</taxon>
        <taxon>Iridaceae</taxon>
        <taxon>Iridoideae</taxon>
        <taxon>Irideae</taxon>
        <taxon>Iris</taxon>
    </lineage>
</organism>
<protein>
    <submittedName>
        <fullName evidence="2">Uncharacterized protein</fullName>
    </submittedName>
</protein>
<proteinExistence type="predicted"/>
<accession>A0AAX6HE60</accession>
<name>A0AAX6HE60_IRIPA</name>